<keyword evidence="3" id="KW-1185">Reference proteome</keyword>
<evidence type="ECO:0000313" key="3">
    <source>
        <dbReference type="Proteomes" id="UP000037069"/>
    </source>
</evidence>
<name>A0A0L0CBU3_LUCCU</name>
<evidence type="ECO:0000256" key="1">
    <source>
        <dbReference type="SAM" id="SignalP"/>
    </source>
</evidence>
<comment type="caution">
    <text evidence="2">The sequence shown here is derived from an EMBL/GenBank/DDBJ whole genome shotgun (WGS) entry which is preliminary data.</text>
</comment>
<accession>A0A0L0CBU3</accession>
<organism evidence="2 3">
    <name type="scientific">Lucilia cuprina</name>
    <name type="common">Green bottle fly</name>
    <name type="synonym">Australian sheep blowfly</name>
    <dbReference type="NCBI Taxonomy" id="7375"/>
    <lineage>
        <taxon>Eukaryota</taxon>
        <taxon>Metazoa</taxon>
        <taxon>Ecdysozoa</taxon>
        <taxon>Arthropoda</taxon>
        <taxon>Hexapoda</taxon>
        <taxon>Insecta</taxon>
        <taxon>Pterygota</taxon>
        <taxon>Neoptera</taxon>
        <taxon>Endopterygota</taxon>
        <taxon>Diptera</taxon>
        <taxon>Brachycera</taxon>
        <taxon>Muscomorpha</taxon>
        <taxon>Oestroidea</taxon>
        <taxon>Calliphoridae</taxon>
        <taxon>Luciliinae</taxon>
        <taxon>Lucilia</taxon>
    </lineage>
</organism>
<proteinExistence type="predicted"/>
<keyword evidence="1" id="KW-0732">Signal</keyword>
<feature type="signal peptide" evidence="1">
    <location>
        <begin position="1"/>
        <end position="36"/>
    </location>
</feature>
<protein>
    <submittedName>
        <fullName evidence="2">Uncharacterized protein</fullName>
    </submittedName>
</protein>
<feature type="chain" id="PRO_5005536112" evidence="1">
    <location>
        <begin position="37"/>
        <end position="154"/>
    </location>
</feature>
<dbReference type="Proteomes" id="UP000037069">
    <property type="component" value="Unassembled WGS sequence"/>
</dbReference>
<dbReference type="EMBL" id="JRES01000636">
    <property type="protein sequence ID" value="KNC29720.1"/>
    <property type="molecule type" value="Genomic_DNA"/>
</dbReference>
<gene>
    <name evidence="2" type="ORF">FF38_11425</name>
</gene>
<sequence length="154" mass="17965">MKRQMQRTQETIFCCCSNLARSLAALLAGWLADCHSLSYEAVAVSNCCCDSNCMKAKLKKLHIHTDTNPHSHKFTIEYWHDGQVEQWCRSRNKHWLARRQAGSKQPTKSTPHNRTEIKKISSFREHRCNVLLTATGRTFVLPIFLLLRYKNFRE</sequence>
<reference evidence="2 3" key="1">
    <citation type="journal article" date="2015" name="Nat. Commun.">
        <title>Lucilia cuprina genome unlocks parasitic fly biology to underpin future interventions.</title>
        <authorList>
            <person name="Anstead C.A."/>
            <person name="Korhonen P.K."/>
            <person name="Young N.D."/>
            <person name="Hall R.S."/>
            <person name="Jex A.R."/>
            <person name="Murali S.C."/>
            <person name="Hughes D.S."/>
            <person name="Lee S.F."/>
            <person name="Perry T."/>
            <person name="Stroehlein A.J."/>
            <person name="Ansell B.R."/>
            <person name="Breugelmans B."/>
            <person name="Hofmann A."/>
            <person name="Qu J."/>
            <person name="Dugan S."/>
            <person name="Lee S.L."/>
            <person name="Chao H."/>
            <person name="Dinh H."/>
            <person name="Han Y."/>
            <person name="Doddapaneni H.V."/>
            <person name="Worley K.C."/>
            <person name="Muzny D.M."/>
            <person name="Ioannidis P."/>
            <person name="Waterhouse R.M."/>
            <person name="Zdobnov E.M."/>
            <person name="James P.J."/>
            <person name="Bagnall N.H."/>
            <person name="Kotze A.C."/>
            <person name="Gibbs R.A."/>
            <person name="Richards S."/>
            <person name="Batterham P."/>
            <person name="Gasser R.B."/>
        </authorList>
    </citation>
    <scope>NUCLEOTIDE SEQUENCE [LARGE SCALE GENOMIC DNA]</scope>
    <source>
        <strain evidence="2 3">LS</strain>
        <tissue evidence="2">Full body</tissue>
    </source>
</reference>
<dbReference type="AlphaFoldDB" id="A0A0L0CBU3"/>
<evidence type="ECO:0000313" key="2">
    <source>
        <dbReference type="EMBL" id="KNC29720.1"/>
    </source>
</evidence>